<sequence length="121" mass="13849">MQLEITGHHIEVTSALNTYIQEKFDRIKRHFDQVLNIHVILEVETKAQHSAEASMHVSGNHIFANAKEGNMYAAIDALVDKLDRQVLKHKAKLKDHHRDESVKLNSQLVEAEETQETEQVS</sequence>
<comment type="similarity">
    <text evidence="2">Belongs to the HPF/YfiA ribosome-associated protein family. Short HPF subfamily.</text>
</comment>
<evidence type="ECO:0000313" key="7">
    <source>
        <dbReference type="EMBL" id="CAA6813015.1"/>
    </source>
</evidence>
<dbReference type="InterPro" id="IPR036567">
    <property type="entry name" value="RHF-like"/>
</dbReference>
<dbReference type="PANTHER" id="PTHR33231:SF1">
    <property type="entry name" value="30S RIBOSOMAL PROTEIN"/>
    <property type="match status" value="1"/>
</dbReference>
<evidence type="ECO:0000256" key="3">
    <source>
        <dbReference type="ARBA" id="ARBA00038695"/>
    </source>
</evidence>
<dbReference type="GO" id="GO:0022627">
    <property type="term" value="C:cytosolic small ribosomal subunit"/>
    <property type="evidence" value="ECO:0007669"/>
    <property type="project" value="TreeGrafter"/>
</dbReference>
<dbReference type="GO" id="GO:0045900">
    <property type="term" value="P:negative regulation of translational elongation"/>
    <property type="evidence" value="ECO:0007669"/>
    <property type="project" value="TreeGrafter"/>
</dbReference>
<proteinExistence type="inferred from homology"/>
<keyword evidence="1" id="KW-0810">Translation regulation</keyword>
<evidence type="ECO:0000256" key="1">
    <source>
        <dbReference type="ARBA" id="ARBA00022845"/>
    </source>
</evidence>
<evidence type="ECO:0000256" key="6">
    <source>
        <dbReference type="SAM" id="MobiDB-lite"/>
    </source>
</evidence>
<evidence type="ECO:0000256" key="4">
    <source>
        <dbReference type="ARBA" id="ARBA00041148"/>
    </source>
</evidence>
<dbReference type="PANTHER" id="PTHR33231">
    <property type="entry name" value="30S RIBOSOMAL PROTEIN"/>
    <property type="match status" value="1"/>
</dbReference>
<dbReference type="FunFam" id="3.30.160.100:FF:000001">
    <property type="entry name" value="Ribosome hibernation promoting factor"/>
    <property type="match status" value="1"/>
</dbReference>
<dbReference type="AlphaFoldDB" id="A0A6S6T439"/>
<accession>A0A6S6T439</accession>
<organism evidence="7">
    <name type="scientific">uncultured Thiotrichaceae bacterium</name>
    <dbReference type="NCBI Taxonomy" id="298394"/>
    <lineage>
        <taxon>Bacteria</taxon>
        <taxon>Pseudomonadati</taxon>
        <taxon>Pseudomonadota</taxon>
        <taxon>Gammaproteobacteria</taxon>
        <taxon>Thiotrichales</taxon>
        <taxon>Thiotrichaceae</taxon>
        <taxon>environmental samples</taxon>
    </lineage>
</organism>
<dbReference type="Pfam" id="PF02482">
    <property type="entry name" value="Ribosomal_S30AE"/>
    <property type="match status" value="1"/>
</dbReference>
<reference evidence="7" key="1">
    <citation type="submission" date="2020-01" db="EMBL/GenBank/DDBJ databases">
        <authorList>
            <person name="Meier V. D."/>
            <person name="Meier V D."/>
        </authorList>
    </citation>
    <scope>NUCLEOTIDE SEQUENCE</scope>
    <source>
        <strain evidence="7">HLG_WM_MAG_08</strain>
    </source>
</reference>
<evidence type="ECO:0000256" key="5">
    <source>
        <dbReference type="ARBA" id="ARBA00041319"/>
    </source>
</evidence>
<dbReference type="NCBIfam" id="TIGR00741">
    <property type="entry name" value="yfiA"/>
    <property type="match status" value="1"/>
</dbReference>
<dbReference type="EMBL" id="CACVAV010000210">
    <property type="protein sequence ID" value="CAA6813015.1"/>
    <property type="molecule type" value="Genomic_DNA"/>
</dbReference>
<dbReference type="CDD" id="cd00552">
    <property type="entry name" value="RaiA"/>
    <property type="match status" value="1"/>
</dbReference>
<comment type="subunit">
    <text evidence="3">Associates exclusively with 100S ribosomes, which are dimers of 70S ribosomes.</text>
</comment>
<protein>
    <recommendedName>
        <fullName evidence="4">Ribosome hibernation promoting factor</fullName>
    </recommendedName>
    <alternativeName>
        <fullName evidence="5">Hibernation factor HPF</fullName>
    </alternativeName>
</protein>
<evidence type="ECO:0000256" key="2">
    <source>
        <dbReference type="ARBA" id="ARBA00038434"/>
    </source>
</evidence>
<feature type="compositionally biased region" description="Acidic residues" evidence="6">
    <location>
        <begin position="110"/>
        <end position="121"/>
    </location>
</feature>
<dbReference type="GO" id="GO:0043024">
    <property type="term" value="F:ribosomal small subunit binding"/>
    <property type="evidence" value="ECO:0007669"/>
    <property type="project" value="TreeGrafter"/>
</dbReference>
<name>A0A6S6T439_9GAMM</name>
<gene>
    <name evidence="7" type="ORF">HELGO_WM39984</name>
</gene>
<dbReference type="InterPro" id="IPR003489">
    <property type="entry name" value="RHF/RaiA"/>
</dbReference>
<dbReference type="InterPro" id="IPR050574">
    <property type="entry name" value="HPF/YfiA_ribosome-assoc"/>
</dbReference>
<dbReference type="SUPFAM" id="SSF69754">
    <property type="entry name" value="Ribosome binding protein Y (YfiA homologue)"/>
    <property type="match status" value="1"/>
</dbReference>
<feature type="region of interest" description="Disordered" evidence="6">
    <location>
        <begin position="93"/>
        <end position="121"/>
    </location>
</feature>
<dbReference type="Gene3D" id="3.30.160.100">
    <property type="entry name" value="Ribosome hibernation promotion factor-like"/>
    <property type="match status" value="1"/>
</dbReference>